<evidence type="ECO:0008006" key="4">
    <source>
        <dbReference type="Google" id="ProtNLM"/>
    </source>
</evidence>
<gene>
    <name evidence="2" type="ORF">CGZ92_06235</name>
</gene>
<dbReference type="EMBL" id="NMVI01000015">
    <property type="protein sequence ID" value="OYN87854.1"/>
    <property type="molecule type" value="Genomic_DNA"/>
</dbReference>
<evidence type="ECO:0000256" key="1">
    <source>
        <dbReference type="SAM" id="Phobius"/>
    </source>
</evidence>
<protein>
    <recommendedName>
        <fullName evidence="4">Stage II sporulation protein M</fullName>
    </recommendedName>
</protein>
<dbReference type="Proteomes" id="UP000216533">
    <property type="component" value="Unassembled WGS sequence"/>
</dbReference>
<evidence type="ECO:0000313" key="3">
    <source>
        <dbReference type="Proteomes" id="UP000216533"/>
    </source>
</evidence>
<feature type="transmembrane region" description="Helical" evidence="1">
    <location>
        <begin position="168"/>
        <end position="189"/>
    </location>
</feature>
<feature type="transmembrane region" description="Helical" evidence="1">
    <location>
        <begin position="103"/>
        <end position="123"/>
    </location>
</feature>
<dbReference type="RefSeq" id="WP_094450519.1">
    <property type="nucleotide sequence ID" value="NZ_NMVI01000015.1"/>
</dbReference>
<dbReference type="PANTHER" id="PTHR35337:SF1">
    <property type="entry name" value="SLR1478 PROTEIN"/>
    <property type="match status" value="1"/>
</dbReference>
<dbReference type="InterPro" id="IPR002798">
    <property type="entry name" value="SpoIIM-like"/>
</dbReference>
<organism evidence="2 3">
    <name type="scientific">Parenemella sanctibonifatiensis</name>
    <dbReference type="NCBI Taxonomy" id="2016505"/>
    <lineage>
        <taxon>Bacteria</taxon>
        <taxon>Bacillati</taxon>
        <taxon>Actinomycetota</taxon>
        <taxon>Actinomycetes</taxon>
        <taxon>Propionibacteriales</taxon>
        <taxon>Propionibacteriaceae</taxon>
        <taxon>Parenemella</taxon>
    </lineage>
</organism>
<dbReference type="AlphaFoldDB" id="A0A255E8G2"/>
<feature type="transmembrane region" description="Helical" evidence="1">
    <location>
        <begin position="257"/>
        <end position="280"/>
    </location>
</feature>
<feature type="transmembrane region" description="Helical" evidence="1">
    <location>
        <begin position="209"/>
        <end position="236"/>
    </location>
</feature>
<keyword evidence="1" id="KW-1133">Transmembrane helix</keyword>
<proteinExistence type="predicted"/>
<comment type="caution">
    <text evidence="2">The sequence shown here is derived from an EMBL/GenBank/DDBJ whole genome shotgun (WGS) entry which is preliminary data.</text>
</comment>
<dbReference type="PANTHER" id="PTHR35337">
    <property type="entry name" value="SLR1478 PROTEIN"/>
    <property type="match status" value="1"/>
</dbReference>
<feature type="transmembrane region" description="Helical" evidence="1">
    <location>
        <begin position="286"/>
        <end position="306"/>
    </location>
</feature>
<evidence type="ECO:0000313" key="2">
    <source>
        <dbReference type="EMBL" id="OYN87854.1"/>
    </source>
</evidence>
<accession>A0A255E8G2</accession>
<keyword evidence="1" id="KW-0812">Transmembrane</keyword>
<dbReference type="Pfam" id="PF01944">
    <property type="entry name" value="SpoIIM"/>
    <property type="match status" value="1"/>
</dbReference>
<name>A0A255E8G2_9ACTN</name>
<keyword evidence="1" id="KW-0472">Membrane</keyword>
<sequence length="334" mass="36147">MDIDAFVAEHEPTWRRLQELCRGGSDTLVGEDADEAVDLYRRTATHLSMVRASAYDPQLEARLSTLVTNARALVTGSSPALLRNVAIFFAGTLPAALYRLRWAWISVGLVSLGIIWLLAYRVIHEPGLADAVLSPKAQDALVNHDFASYYSESPAQDFAFQVFLNNSLVSAMAILLGFLIVPVLIMVWQNMANIGLIAGYMLLHDRADVFFGLLLPHGLLELTCIFVACAAGLRIGWAWIAPGARTRARALAEEGRIAAAIAIGLACWLAISGALEGFITPSTLPAWARVAIGTVMWLAFLAYTFILGARAQRKGYTGDIAEGSQQAYAPEAAL</sequence>
<reference evidence="2 3" key="1">
    <citation type="submission" date="2017-07" db="EMBL/GenBank/DDBJ databases">
        <title>Draft whole genome sequences of clinical Proprionibacteriaceae strains.</title>
        <authorList>
            <person name="Bernier A.-M."/>
            <person name="Bernard K."/>
            <person name="Domingo M.-C."/>
        </authorList>
    </citation>
    <scope>NUCLEOTIDE SEQUENCE [LARGE SCALE GENOMIC DNA]</scope>
    <source>
        <strain evidence="2 3">NML 160184</strain>
    </source>
</reference>